<evidence type="ECO:0000256" key="18">
    <source>
        <dbReference type="ARBA" id="ARBA00023285"/>
    </source>
</evidence>
<dbReference type="CDD" id="cd00464">
    <property type="entry name" value="SK"/>
    <property type="match status" value="1"/>
</dbReference>
<feature type="binding site" evidence="20">
    <location>
        <position position="118"/>
    </location>
    <ligand>
        <name>ATP</name>
        <dbReference type="ChEBI" id="CHEBI:30616"/>
    </ligand>
</feature>
<dbReference type="GO" id="GO:0005524">
    <property type="term" value="F:ATP binding"/>
    <property type="evidence" value="ECO:0007669"/>
    <property type="project" value="UniProtKB-UniRule"/>
</dbReference>
<evidence type="ECO:0000256" key="9">
    <source>
        <dbReference type="ARBA" id="ARBA00022723"/>
    </source>
</evidence>
<feature type="binding site" evidence="20">
    <location>
        <position position="137"/>
    </location>
    <ligand>
        <name>substrate</name>
    </ligand>
</feature>
<organism evidence="23 24">
    <name type="scientific">Halanaerobium kushneri</name>
    <dbReference type="NCBI Taxonomy" id="56779"/>
    <lineage>
        <taxon>Bacteria</taxon>
        <taxon>Bacillati</taxon>
        <taxon>Bacillota</taxon>
        <taxon>Clostridia</taxon>
        <taxon>Halanaerobiales</taxon>
        <taxon>Halanaerobiaceae</taxon>
        <taxon>Halanaerobium</taxon>
    </lineage>
</organism>
<accession>A0A1N6Q4X0</accession>
<dbReference type="InterPro" id="IPR023000">
    <property type="entry name" value="Shikimate_kinase_CS"/>
</dbReference>
<feature type="binding site" evidence="20">
    <location>
        <position position="56"/>
    </location>
    <ligand>
        <name>substrate</name>
    </ligand>
</feature>
<feature type="domain" description="3-dehydroquinate synthase N-terminal" evidence="21">
    <location>
        <begin position="236"/>
        <end position="348"/>
    </location>
</feature>
<evidence type="ECO:0000256" key="11">
    <source>
        <dbReference type="ARBA" id="ARBA00022777"/>
    </source>
</evidence>
<dbReference type="SUPFAM" id="SSF52540">
    <property type="entry name" value="P-loop containing nucleoside triphosphate hydrolases"/>
    <property type="match status" value="1"/>
</dbReference>
<reference evidence="24" key="1">
    <citation type="submission" date="2017-01" db="EMBL/GenBank/DDBJ databases">
        <authorList>
            <person name="Varghese N."/>
            <person name="Submissions S."/>
        </authorList>
    </citation>
    <scope>NUCLEOTIDE SEQUENCE [LARGE SCALE GENOMIC DNA]</scope>
    <source>
        <strain evidence="24">ATCC 700103</strain>
    </source>
</reference>
<comment type="function">
    <text evidence="20">Catalyzes the specific phosphorylation of the 3-hydroxyl group of shikimic acid using ATP as a cosubstrate.</text>
</comment>
<dbReference type="PANTHER" id="PTHR43622:SF1">
    <property type="entry name" value="3-DEHYDROQUINATE SYNTHASE"/>
    <property type="match status" value="1"/>
</dbReference>
<dbReference type="InterPro" id="IPR031322">
    <property type="entry name" value="Shikimate/glucono_kinase"/>
</dbReference>
<dbReference type="GO" id="GO:0005737">
    <property type="term" value="C:cytoplasm"/>
    <property type="evidence" value="ECO:0007669"/>
    <property type="project" value="UniProtKB-SubCell"/>
</dbReference>
<comment type="cofactor">
    <cofactor evidence="2">
        <name>Co(2+)</name>
        <dbReference type="ChEBI" id="CHEBI:48828"/>
    </cofactor>
</comment>
<comment type="cofactor">
    <cofactor evidence="20">
        <name>Mg(2+)</name>
        <dbReference type="ChEBI" id="CHEBI:18420"/>
    </cofactor>
    <text evidence="20">Binds 1 Mg(2+) ion per subunit.</text>
</comment>
<evidence type="ECO:0000256" key="12">
    <source>
        <dbReference type="ARBA" id="ARBA00022833"/>
    </source>
</evidence>
<comment type="pathway">
    <text evidence="4 20">Metabolic intermediate biosynthesis; chorismate biosynthesis; chorismate from D-erythrose 4-phosphate and phosphoenolpyruvate: step 5/7.</text>
</comment>
<evidence type="ECO:0000313" key="24">
    <source>
        <dbReference type="Proteomes" id="UP000185669"/>
    </source>
</evidence>
<keyword evidence="20" id="KW-0460">Magnesium</keyword>
<sequence>MKIVLTGFMTAGKTTVAKILADKKNFNFYDSDDLIEAREKMSIEEIFTVKGEDYFREVEKDIIGELLNSDEDLVLSPGGGAVLNDELRQLMLNQAEVFCLDVSAEEVLSRNKNDEIVRPLLEVDNPLGKINSLLTEREKYYQEIPIHFDSERYSAAEIADQILAEIPDQKLKIEIKAQNSSYPVIVDKNFKQSSFNIILEKIKGRKVFLLADQIVMDNHAEPILSLIKKNAELIKLELEAGEKIKDLEYLKQAYDILYENNFTRSDYVIAFGGGTIGDLGGLIASTYLRGLKLIQMPTTLISQLDSSVGGKTAVNFRDTKNLIGSFYQADLVYYQLHWLDSLEMREIKSGLGEVIKYAILGGNPLFDILNKNRKEIINLNKDIMLKISKISLEMKDYYVSEDVKDRGLRKKLNLGHSFGHAVEGAEKFRFKHGEAVVMGIAFTAFLSYKIGDLKKDVFNKIIDLIQTFDYQIFPSQDIEAAELASYIAHDKKISDNKMWWVLIKDLGSTYLSDEFDHKNIQKYMEEYLCKKWL</sequence>
<feature type="binding site" evidence="20">
    <location>
        <begin position="10"/>
        <end position="15"/>
    </location>
    <ligand>
        <name>ATP</name>
        <dbReference type="ChEBI" id="CHEBI:30616"/>
    </ligand>
</feature>
<feature type="binding site" evidence="20">
    <location>
        <position position="14"/>
    </location>
    <ligand>
        <name>Mg(2+)</name>
        <dbReference type="ChEBI" id="CHEBI:18420"/>
    </ligand>
</feature>
<evidence type="ECO:0000256" key="17">
    <source>
        <dbReference type="ARBA" id="ARBA00023268"/>
    </source>
</evidence>
<dbReference type="GO" id="GO:0008652">
    <property type="term" value="P:amino acid biosynthetic process"/>
    <property type="evidence" value="ECO:0007669"/>
    <property type="project" value="UniProtKB-KW"/>
</dbReference>
<evidence type="ECO:0000256" key="19">
    <source>
        <dbReference type="ARBA" id="ARBA00048567"/>
    </source>
</evidence>
<dbReference type="NCBIfam" id="TIGR01357">
    <property type="entry name" value="aroB"/>
    <property type="match status" value="1"/>
</dbReference>
<keyword evidence="12" id="KW-0862">Zinc</keyword>
<feature type="binding site" evidence="20">
    <location>
        <position position="32"/>
    </location>
    <ligand>
        <name>substrate</name>
    </ligand>
</feature>
<dbReference type="SUPFAM" id="SSF56796">
    <property type="entry name" value="Dehydroquinate synthase-like"/>
    <property type="match status" value="1"/>
</dbReference>
<keyword evidence="9 20" id="KW-0479">Metal-binding</keyword>
<dbReference type="InterPro" id="IPR050071">
    <property type="entry name" value="Dehydroquinate_synthase"/>
</dbReference>
<dbReference type="GO" id="GO:0009423">
    <property type="term" value="P:chorismate biosynthetic process"/>
    <property type="evidence" value="ECO:0007669"/>
    <property type="project" value="UniProtKB-UniRule"/>
</dbReference>
<keyword evidence="8 20" id="KW-0808">Transferase</keyword>
<dbReference type="AlphaFoldDB" id="A0A1N6Q4X0"/>
<feature type="domain" description="3-dehydroquinate synthase C-terminal" evidence="22">
    <location>
        <begin position="350"/>
        <end position="492"/>
    </location>
</feature>
<proteinExistence type="inferred from homology"/>
<evidence type="ECO:0000256" key="16">
    <source>
        <dbReference type="ARBA" id="ARBA00023239"/>
    </source>
</evidence>
<keyword evidence="17" id="KW-0511">Multifunctional enzyme</keyword>
<dbReference type="OrthoDB" id="9806583at2"/>
<comment type="caution">
    <text evidence="20">Lacks conserved residue(s) required for the propagation of feature annotation.</text>
</comment>
<dbReference type="GO" id="GO:0000287">
    <property type="term" value="F:magnesium ion binding"/>
    <property type="evidence" value="ECO:0007669"/>
    <property type="project" value="UniProtKB-UniRule"/>
</dbReference>
<keyword evidence="16" id="KW-0456">Lyase</keyword>
<dbReference type="Gene3D" id="3.40.50.300">
    <property type="entry name" value="P-loop containing nucleotide triphosphate hydrolases"/>
    <property type="match status" value="1"/>
</dbReference>
<evidence type="ECO:0000256" key="20">
    <source>
        <dbReference type="HAMAP-Rule" id="MF_00109"/>
    </source>
</evidence>
<dbReference type="PROSITE" id="PS01128">
    <property type="entry name" value="SHIKIMATE_KINASE"/>
    <property type="match status" value="1"/>
</dbReference>
<name>A0A1N6Q4X0_9FIRM</name>
<dbReference type="Proteomes" id="UP000185669">
    <property type="component" value="Unassembled WGS sequence"/>
</dbReference>
<dbReference type="GO" id="GO:0009073">
    <property type="term" value="P:aromatic amino acid family biosynthetic process"/>
    <property type="evidence" value="ECO:0007669"/>
    <property type="project" value="UniProtKB-KW"/>
</dbReference>
<comment type="cofactor">
    <cofactor evidence="1">
        <name>NAD(+)</name>
        <dbReference type="ChEBI" id="CHEBI:57540"/>
    </cofactor>
</comment>
<keyword evidence="6 20" id="KW-0963">Cytoplasm</keyword>
<comment type="subunit">
    <text evidence="20">Monomer.</text>
</comment>
<dbReference type="STRING" id="56779.SAMN05421834_101322"/>
<dbReference type="PANTHER" id="PTHR43622">
    <property type="entry name" value="3-DEHYDROQUINATE SYNTHASE"/>
    <property type="match status" value="1"/>
</dbReference>
<evidence type="ECO:0000256" key="13">
    <source>
        <dbReference type="ARBA" id="ARBA00022840"/>
    </source>
</evidence>
<comment type="catalytic activity">
    <reaction evidence="19 20">
        <text>shikimate + ATP = 3-phosphoshikimate + ADP + H(+)</text>
        <dbReference type="Rhea" id="RHEA:13121"/>
        <dbReference type="ChEBI" id="CHEBI:15378"/>
        <dbReference type="ChEBI" id="CHEBI:30616"/>
        <dbReference type="ChEBI" id="CHEBI:36208"/>
        <dbReference type="ChEBI" id="CHEBI:145989"/>
        <dbReference type="ChEBI" id="CHEBI:456216"/>
        <dbReference type="EC" id="2.7.1.71"/>
    </reaction>
</comment>
<dbReference type="InterPro" id="IPR027417">
    <property type="entry name" value="P-loop_NTPase"/>
</dbReference>
<evidence type="ECO:0000256" key="14">
    <source>
        <dbReference type="ARBA" id="ARBA00023027"/>
    </source>
</evidence>
<evidence type="ECO:0000313" key="23">
    <source>
        <dbReference type="EMBL" id="SIQ11509.1"/>
    </source>
</evidence>
<dbReference type="InterPro" id="IPR000623">
    <property type="entry name" value="Shikimate_kinase/TSH1"/>
</dbReference>
<keyword evidence="24" id="KW-1185">Reference proteome</keyword>
<dbReference type="FunFam" id="3.40.50.1970:FF:000007">
    <property type="entry name" value="Pentafunctional AROM polypeptide"/>
    <property type="match status" value="1"/>
</dbReference>
<dbReference type="RefSeq" id="WP_076543607.1">
    <property type="nucleotide sequence ID" value="NZ_FTNC01000001.1"/>
</dbReference>
<evidence type="ECO:0000256" key="6">
    <source>
        <dbReference type="ARBA" id="ARBA00022490"/>
    </source>
</evidence>
<evidence type="ECO:0000256" key="7">
    <source>
        <dbReference type="ARBA" id="ARBA00022605"/>
    </source>
</evidence>
<keyword evidence="13 20" id="KW-0067">ATP-binding</keyword>
<dbReference type="UniPathway" id="UPA00053">
    <property type="reaction ID" value="UER00088"/>
</dbReference>
<dbReference type="Pfam" id="PF01202">
    <property type="entry name" value="SKI"/>
    <property type="match status" value="1"/>
</dbReference>
<dbReference type="InterPro" id="IPR056179">
    <property type="entry name" value="DHQS_C"/>
</dbReference>
<dbReference type="Pfam" id="PF24621">
    <property type="entry name" value="DHQS_C"/>
    <property type="match status" value="1"/>
</dbReference>
<evidence type="ECO:0000256" key="1">
    <source>
        <dbReference type="ARBA" id="ARBA00001911"/>
    </source>
</evidence>
<keyword evidence="10 20" id="KW-0547">Nucleotide-binding</keyword>
<keyword evidence="18" id="KW-0170">Cobalt</keyword>
<evidence type="ECO:0000256" key="3">
    <source>
        <dbReference type="ARBA" id="ARBA00001947"/>
    </source>
</evidence>
<dbReference type="GO" id="GO:0004765">
    <property type="term" value="F:shikimate kinase activity"/>
    <property type="evidence" value="ECO:0007669"/>
    <property type="project" value="UniProtKB-UniRule"/>
</dbReference>
<comment type="cofactor">
    <cofactor evidence="3">
        <name>Zn(2+)</name>
        <dbReference type="ChEBI" id="CHEBI:29105"/>
    </cofactor>
</comment>
<keyword evidence="14" id="KW-0520">NAD</keyword>
<evidence type="ECO:0000256" key="8">
    <source>
        <dbReference type="ARBA" id="ARBA00022679"/>
    </source>
</evidence>
<protein>
    <recommendedName>
        <fullName evidence="5 20">Shikimate kinase</fullName>
        <shortName evidence="20">SK</shortName>
        <ecNumber evidence="5 20">2.7.1.71</ecNumber>
    </recommendedName>
</protein>
<dbReference type="Gene3D" id="3.40.50.1970">
    <property type="match status" value="1"/>
</dbReference>
<dbReference type="EC" id="2.7.1.71" evidence="5 20"/>
<evidence type="ECO:0000256" key="4">
    <source>
        <dbReference type="ARBA" id="ARBA00004842"/>
    </source>
</evidence>
<keyword evidence="11 20" id="KW-0418">Kinase</keyword>
<keyword evidence="7 20" id="KW-0028">Amino-acid biosynthesis</keyword>
<dbReference type="Pfam" id="PF01761">
    <property type="entry name" value="DHQ_synthase"/>
    <property type="match status" value="1"/>
</dbReference>
<gene>
    <name evidence="20" type="primary">aroK</name>
    <name evidence="23" type="ORF">SAMN05421834_101322</name>
</gene>
<dbReference type="InterPro" id="IPR016037">
    <property type="entry name" value="DHQ_synth_AroB"/>
</dbReference>
<comment type="subcellular location">
    <subcellularLocation>
        <location evidence="20">Cytoplasm</location>
    </subcellularLocation>
</comment>
<dbReference type="InterPro" id="IPR030960">
    <property type="entry name" value="DHQS/DOIS_N"/>
</dbReference>
<feature type="binding site" evidence="20">
    <location>
        <position position="79"/>
    </location>
    <ligand>
        <name>substrate</name>
    </ligand>
</feature>
<dbReference type="GO" id="GO:0003856">
    <property type="term" value="F:3-dehydroquinate synthase activity"/>
    <property type="evidence" value="ECO:0007669"/>
    <property type="project" value="UniProtKB-UniRule"/>
</dbReference>
<evidence type="ECO:0000259" key="22">
    <source>
        <dbReference type="Pfam" id="PF24621"/>
    </source>
</evidence>
<evidence type="ECO:0000256" key="2">
    <source>
        <dbReference type="ARBA" id="ARBA00001941"/>
    </source>
</evidence>
<evidence type="ECO:0000256" key="10">
    <source>
        <dbReference type="ARBA" id="ARBA00022741"/>
    </source>
</evidence>
<dbReference type="HAMAP" id="MF_00109">
    <property type="entry name" value="Shikimate_kinase"/>
    <property type="match status" value="1"/>
</dbReference>
<dbReference type="CDD" id="cd08195">
    <property type="entry name" value="DHQS"/>
    <property type="match status" value="1"/>
</dbReference>
<comment type="similarity">
    <text evidence="20">Belongs to the shikimate kinase family.</text>
</comment>
<dbReference type="PRINTS" id="PR01100">
    <property type="entry name" value="SHIKIMTKNASE"/>
</dbReference>
<keyword evidence="15 20" id="KW-0057">Aromatic amino acid biosynthesis</keyword>
<dbReference type="Gene3D" id="1.20.1090.10">
    <property type="entry name" value="Dehydroquinate synthase-like - alpha domain"/>
    <property type="match status" value="1"/>
</dbReference>
<evidence type="ECO:0000256" key="5">
    <source>
        <dbReference type="ARBA" id="ARBA00012154"/>
    </source>
</evidence>
<dbReference type="EMBL" id="FTNC01000001">
    <property type="protein sequence ID" value="SIQ11509.1"/>
    <property type="molecule type" value="Genomic_DNA"/>
</dbReference>
<evidence type="ECO:0000259" key="21">
    <source>
        <dbReference type="Pfam" id="PF01761"/>
    </source>
</evidence>
<evidence type="ECO:0000256" key="15">
    <source>
        <dbReference type="ARBA" id="ARBA00023141"/>
    </source>
</evidence>